<keyword evidence="1" id="KW-0812">Transmembrane</keyword>
<dbReference type="GO" id="GO:0005506">
    <property type="term" value="F:iron ion binding"/>
    <property type="evidence" value="ECO:0007669"/>
    <property type="project" value="InterPro"/>
</dbReference>
<keyword evidence="3" id="KW-1185">Reference proteome</keyword>
<proteinExistence type="predicted"/>
<dbReference type="EMBL" id="JBAMMX010000016">
    <property type="protein sequence ID" value="KAK6924951.1"/>
    <property type="molecule type" value="Genomic_DNA"/>
</dbReference>
<keyword evidence="1" id="KW-0472">Membrane</keyword>
<dbReference type="GO" id="GO:0016705">
    <property type="term" value="F:oxidoreductase activity, acting on paired donors, with incorporation or reduction of molecular oxygen"/>
    <property type="evidence" value="ECO:0007669"/>
    <property type="project" value="InterPro"/>
</dbReference>
<feature type="transmembrane region" description="Helical" evidence="1">
    <location>
        <begin position="6"/>
        <end position="28"/>
    </location>
</feature>
<dbReference type="GO" id="GO:0020037">
    <property type="term" value="F:heme binding"/>
    <property type="evidence" value="ECO:0007669"/>
    <property type="project" value="InterPro"/>
</dbReference>
<dbReference type="AlphaFoldDB" id="A0AAN8V7J9"/>
<organism evidence="2 3">
    <name type="scientific">Dillenia turbinata</name>
    <dbReference type="NCBI Taxonomy" id="194707"/>
    <lineage>
        <taxon>Eukaryota</taxon>
        <taxon>Viridiplantae</taxon>
        <taxon>Streptophyta</taxon>
        <taxon>Embryophyta</taxon>
        <taxon>Tracheophyta</taxon>
        <taxon>Spermatophyta</taxon>
        <taxon>Magnoliopsida</taxon>
        <taxon>eudicotyledons</taxon>
        <taxon>Gunneridae</taxon>
        <taxon>Pentapetalae</taxon>
        <taxon>Dilleniales</taxon>
        <taxon>Dilleniaceae</taxon>
        <taxon>Dillenia</taxon>
    </lineage>
</organism>
<evidence type="ECO:0000256" key="1">
    <source>
        <dbReference type="SAM" id="Phobius"/>
    </source>
</evidence>
<keyword evidence="1" id="KW-1133">Transmembrane helix</keyword>
<comment type="caution">
    <text evidence="2">The sequence shown here is derived from an EMBL/GenBank/DDBJ whole genome shotgun (WGS) entry which is preliminary data.</text>
</comment>
<gene>
    <name evidence="2" type="ORF">RJ641_009277</name>
</gene>
<protein>
    <submittedName>
        <fullName evidence="2">Uncharacterized protein</fullName>
    </submittedName>
</protein>
<accession>A0AAN8V7J9</accession>
<evidence type="ECO:0000313" key="2">
    <source>
        <dbReference type="EMBL" id="KAK6924951.1"/>
    </source>
</evidence>
<feature type="transmembrane region" description="Helical" evidence="1">
    <location>
        <begin position="81"/>
        <end position="100"/>
    </location>
</feature>
<feature type="transmembrane region" description="Helical" evidence="1">
    <location>
        <begin position="40"/>
        <end position="61"/>
    </location>
</feature>
<dbReference type="InterPro" id="IPR036396">
    <property type="entry name" value="Cyt_P450_sf"/>
</dbReference>
<evidence type="ECO:0000313" key="3">
    <source>
        <dbReference type="Proteomes" id="UP001370490"/>
    </source>
</evidence>
<dbReference type="SUPFAM" id="SSF48264">
    <property type="entry name" value="Cytochrome P450"/>
    <property type="match status" value="1"/>
</dbReference>
<dbReference type="Proteomes" id="UP001370490">
    <property type="component" value="Unassembled WGS sequence"/>
</dbReference>
<name>A0AAN8V7J9_9MAGN</name>
<sequence>MECTMWWWTWVLGIIVIWGRNEAWYVLCSRIGKKLAPGHMGFPFVGETLLFLWYGDGVGLYKTKLFGTPSIIAYTPEAIKFVYYNSETFILNGLILQLWATMP</sequence>
<dbReference type="GO" id="GO:0004497">
    <property type="term" value="F:monooxygenase activity"/>
    <property type="evidence" value="ECO:0007669"/>
    <property type="project" value="InterPro"/>
</dbReference>
<reference evidence="2 3" key="1">
    <citation type="submission" date="2023-12" db="EMBL/GenBank/DDBJ databases">
        <title>A high-quality genome assembly for Dillenia turbinata (Dilleniales).</title>
        <authorList>
            <person name="Chanderbali A."/>
        </authorList>
    </citation>
    <scope>NUCLEOTIDE SEQUENCE [LARGE SCALE GENOMIC DNA]</scope>
    <source>
        <strain evidence="2">LSX21</strain>
        <tissue evidence="2">Leaf</tissue>
    </source>
</reference>